<name>A0ABS4QMG4_9NOCA</name>
<dbReference type="Pfam" id="PF00106">
    <property type="entry name" value="adh_short"/>
    <property type="match status" value="1"/>
</dbReference>
<dbReference type="RefSeq" id="WP_209896062.1">
    <property type="nucleotide sequence ID" value="NZ_JAGGMR010000001.1"/>
</dbReference>
<dbReference type="InterPro" id="IPR002347">
    <property type="entry name" value="SDR_fam"/>
</dbReference>
<evidence type="ECO:0000256" key="3">
    <source>
        <dbReference type="RuleBase" id="RU000363"/>
    </source>
</evidence>
<comment type="similarity">
    <text evidence="1 3">Belongs to the short-chain dehydrogenases/reductases (SDR) family.</text>
</comment>
<dbReference type="CDD" id="cd05233">
    <property type="entry name" value="SDR_c"/>
    <property type="match status" value="1"/>
</dbReference>
<organism evidence="5 6">
    <name type="scientific">Nocardia goodfellowii</name>
    <dbReference type="NCBI Taxonomy" id="882446"/>
    <lineage>
        <taxon>Bacteria</taxon>
        <taxon>Bacillati</taxon>
        <taxon>Actinomycetota</taxon>
        <taxon>Actinomycetes</taxon>
        <taxon>Mycobacteriales</taxon>
        <taxon>Nocardiaceae</taxon>
        <taxon>Nocardia</taxon>
    </lineage>
</organism>
<comment type="caution">
    <text evidence="5">The sequence shown here is derived from an EMBL/GenBank/DDBJ whole genome shotgun (WGS) entry which is preliminary data.</text>
</comment>
<keyword evidence="2" id="KW-0560">Oxidoreductase</keyword>
<accession>A0ABS4QMG4</accession>
<dbReference type="InterPro" id="IPR036291">
    <property type="entry name" value="NAD(P)-bd_dom_sf"/>
</dbReference>
<dbReference type="PANTHER" id="PTHR44196">
    <property type="entry name" value="DEHYDROGENASE/REDUCTASE SDR FAMILY MEMBER 7B"/>
    <property type="match status" value="1"/>
</dbReference>
<dbReference type="InterPro" id="IPR020904">
    <property type="entry name" value="Sc_DH/Rdtase_CS"/>
</dbReference>
<feature type="domain" description="Ketoreductase" evidence="4">
    <location>
        <begin position="7"/>
        <end position="191"/>
    </location>
</feature>
<dbReference type="Proteomes" id="UP001519325">
    <property type="component" value="Unassembled WGS sequence"/>
</dbReference>
<evidence type="ECO:0000256" key="2">
    <source>
        <dbReference type="ARBA" id="ARBA00023002"/>
    </source>
</evidence>
<dbReference type="PANTHER" id="PTHR44196:SF1">
    <property type="entry name" value="DEHYDROGENASE_REDUCTASE SDR FAMILY MEMBER 7B"/>
    <property type="match status" value="1"/>
</dbReference>
<dbReference type="SUPFAM" id="SSF51735">
    <property type="entry name" value="NAD(P)-binding Rossmann-fold domains"/>
    <property type="match status" value="1"/>
</dbReference>
<evidence type="ECO:0000313" key="5">
    <source>
        <dbReference type="EMBL" id="MBP2192899.1"/>
    </source>
</evidence>
<evidence type="ECO:0000259" key="4">
    <source>
        <dbReference type="SMART" id="SM00822"/>
    </source>
</evidence>
<dbReference type="PROSITE" id="PS00061">
    <property type="entry name" value="ADH_SHORT"/>
    <property type="match status" value="1"/>
</dbReference>
<dbReference type="PRINTS" id="PR00081">
    <property type="entry name" value="GDHRDH"/>
</dbReference>
<dbReference type="EMBL" id="JAGGMR010000001">
    <property type="protein sequence ID" value="MBP2192899.1"/>
    <property type="molecule type" value="Genomic_DNA"/>
</dbReference>
<dbReference type="Gene3D" id="3.40.50.720">
    <property type="entry name" value="NAD(P)-binding Rossmann-like Domain"/>
    <property type="match status" value="1"/>
</dbReference>
<reference evidence="5 6" key="1">
    <citation type="submission" date="2021-03" db="EMBL/GenBank/DDBJ databases">
        <title>Sequencing the genomes of 1000 actinobacteria strains.</title>
        <authorList>
            <person name="Klenk H.-P."/>
        </authorList>
    </citation>
    <scope>NUCLEOTIDE SEQUENCE [LARGE SCALE GENOMIC DNA]</scope>
    <source>
        <strain evidence="5 6">DSM 45516</strain>
    </source>
</reference>
<protein>
    <submittedName>
        <fullName evidence="5">NAD(P)-dependent dehydrogenase (Short-subunit alcohol dehydrogenase family)</fullName>
    </submittedName>
</protein>
<dbReference type="InterPro" id="IPR057326">
    <property type="entry name" value="KR_dom"/>
</dbReference>
<sequence length="286" mass="30072">MSEFVGKTAVVTGAGSGIGQALARQLAASGARLALTDIDEAGLAETVQQVRALGGEVRAEPLDVRDRGAMAAYADRVRTQFGAVHLVVNNAGVSFTGEITETEYADLERVMQVNFWGVVHGTKAFLPHLIASGDGHLVNISSVFGLVAFPGQSAYSAAKFAVRGFTEALRMELRAAGHPVRVTCVCPGGVKTAIVRNSNAAAGIDVDVLAAAFDRDPGVSPVAAARTILSGVRAGRARVLVGRDAWILDLLQRLLGPAYQRVVGPEGARLLDQVRRRPLEGLREAK</sequence>
<proteinExistence type="inferred from homology"/>
<evidence type="ECO:0000313" key="6">
    <source>
        <dbReference type="Proteomes" id="UP001519325"/>
    </source>
</evidence>
<evidence type="ECO:0000256" key="1">
    <source>
        <dbReference type="ARBA" id="ARBA00006484"/>
    </source>
</evidence>
<dbReference type="SMART" id="SM00822">
    <property type="entry name" value="PKS_KR"/>
    <property type="match status" value="1"/>
</dbReference>
<gene>
    <name evidence="5" type="ORF">BJ987_005800</name>
</gene>
<dbReference type="PRINTS" id="PR00080">
    <property type="entry name" value="SDRFAMILY"/>
</dbReference>
<keyword evidence="6" id="KW-1185">Reference proteome</keyword>